<accession>A0A940WR04</accession>
<feature type="domain" description="Histidine kinase" evidence="15">
    <location>
        <begin position="588"/>
        <end position="803"/>
    </location>
</feature>
<dbReference type="InterPro" id="IPR003661">
    <property type="entry name" value="HisK_dim/P_dom"/>
</dbReference>
<keyword evidence="14" id="KW-1133">Transmembrane helix</keyword>
<dbReference type="SUPFAM" id="SSF55874">
    <property type="entry name" value="ATPase domain of HSP90 chaperone/DNA topoisomerase II/histidine kinase"/>
    <property type="match status" value="1"/>
</dbReference>
<dbReference type="Pfam" id="PF00512">
    <property type="entry name" value="HisKA"/>
    <property type="match status" value="1"/>
</dbReference>
<evidence type="ECO:0000256" key="9">
    <source>
        <dbReference type="ARBA" id="ARBA00022840"/>
    </source>
</evidence>
<evidence type="ECO:0000256" key="8">
    <source>
        <dbReference type="ARBA" id="ARBA00022777"/>
    </source>
</evidence>
<evidence type="ECO:0000256" key="12">
    <source>
        <dbReference type="PROSITE-ProRule" id="PRU00169"/>
    </source>
</evidence>
<dbReference type="SMART" id="SM00448">
    <property type="entry name" value="REC"/>
    <property type="match status" value="1"/>
</dbReference>
<evidence type="ECO:0000259" key="17">
    <source>
        <dbReference type="PROSITE" id="PS50885"/>
    </source>
</evidence>
<dbReference type="InterPro" id="IPR005467">
    <property type="entry name" value="His_kinase_dom"/>
</dbReference>
<dbReference type="InterPro" id="IPR036890">
    <property type="entry name" value="HATPase_C_sf"/>
</dbReference>
<evidence type="ECO:0000256" key="7">
    <source>
        <dbReference type="ARBA" id="ARBA00022741"/>
    </source>
</evidence>
<protein>
    <recommendedName>
        <fullName evidence="3">histidine kinase</fullName>
        <ecNumber evidence="3">2.7.13.3</ecNumber>
    </recommendedName>
</protein>
<dbReference type="PRINTS" id="PR00344">
    <property type="entry name" value="BCTRLSENSOR"/>
</dbReference>
<feature type="domain" description="Response regulatory" evidence="16">
    <location>
        <begin position="823"/>
        <end position="938"/>
    </location>
</feature>
<keyword evidence="9" id="KW-0067">ATP-binding</keyword>
<dbReference type="InterPro" id="IPR000014">
    <property type="entry name" value="PAS"/>
</dbReference>
<feature type="transmembrane region" description="Helical" evidence="14">
    <location>
        <begin position="187"/>
        <end position="210"/>
    </location>
</feature>
<dbReference type="PROSITE" id="PS50110">
    <property type="entry name" value="RESPONSE_REGULATORY"/>
    <property type="match status" value="1"/>
</dbReference>
<evidence type="ECO:0000256" key="11">
    <source>
        <dbReference type="ARBA" id="ARBA00023136"/>
    </source>
</evidence>
<keyword evidence="13" id="KW-0175">Coiled coil</keyword>
<evidence type="ECO:0000256" key="6">
    <source>
        <dbReference type="ARBA" id="ARBA00022679"/>
    </source>
</evidence>
<feature type="domain" description="HAMP" evidence="17">
    <location>
        <begin position="211"/>
        <end position="263"/>
    </location>
</feature>
<dbReference type="Pfam" id="PF00072">
    <property type="entry name" value="Response_reg"/>
    <property type="match status" value="1"/>
</dbReference>
<dbReference type="CDD" id="cd00075">
    <property type="entry name" value="HATPase"/>
    <property type="match status" value="1"/>
</dbReference>
<evidence type="ECO:0000256" key="13">
    <source>
        <dbReference type="SAM" id="Coils"/>
    </source>
</evidence>
<evidence type="ECO:0000259" key="16">
    <source>
        <dbReference type="PROSITE" id="PS50110"/>
    </source>
</evidence>
<keyword evidence="11 14" id="KW-0472">Membrane</keyword>
<keyword evidence="5 12" id="KW-0597">Phosphoprotein</keyword>
<dbReference type="GO" id="GO:0005886">
    <property type="term" value="C:plasma membrane"/>
    <property type="evidence" value="ECO:0007669"/>
    <property type="project" value="UniProtKB-SubCell"/>
</dbReference>
<evidence type="ECO:0000256" key="4">
    <source>
        <dbReference type="ARBA" id="ARBA00022475"/>
    </source>
</evidence>
<dbReference type="SUPFAM" id="SSF158472">
    <property type="entry name" value="HAMP domain-like"/>
    <property type="match status" value="1"/>
</dbReference>
<dbReference type="SMART" id="SM00387">
    <property type="entry name" value="HATPase_c"/>
    <property type="match status" value="1"/>
</dbReference>
<dbReference type="AlphaFoldDB" id="A0A940WR04"/>
<keyword evidence="4" id="KW-1003">Cell membrane</keyword>
<evidence type="ECO:0000256" key="2">
    <source>
        <dbReference type="ARBA" id="ARBA00004651"/>
    </source>
</evidence>
<dbReference type="CDD" id="cd06225">
    <property type="entry name" value="HAMP"/>
    <property type="match status" value="1"/>
</dbReference>
<keyword evidence="7" id="KW-0547">Nucleotide-binding</keyword>
<dbReference type="PROSITE" id="PS50109">
    <property type="entry name" value="HIS_KIN"/>
    <property type="match status" value="1"/>
</dbReference>
<dbReference type="SUPFAM" id="SSF47384">
    <property type="entry name" value="Homodimeric domain of signal transducing histidine kinase"/>
    <property type="match status" value="1"/>
</dbReference>
<comment type="catalytic activity">
    <reaction evidence="1">
        <text>ATP + protein L-histidine = ADP + protein N-phospho-L-histidine.</text>
        <dbReference type="EC" id="2.7.13.3"/>
    </reaction>
</comment>
<sequence>MIKQFIEKSLNRKLTSTMLLVGLAILVIGGLIIYYSNSIQHKYETEIQSLNEKQELVLDMDQYIKDTIIHVRGYYAFDDAEEERRKAEQAIYSLKNSLDTFSTLTLTKEDLDFITEIRVELNLYETNLSEAFGYVENNDRESLTEYAKNRGNVTVDRLMEKFSNYVDEKNDEVHSATQQYINDMHRFVWINIAFIIFVVTTLFFSVRGFLRNIGRPLKELTEASVLVTEGKDVIPPTSDRKDELGILTRAFTGMIKALQEKEEELVAQNEELLSQQDELEYQQKQLTLSLEDAEATRHVLTKYNDLISAISVTPNLEELLRESVTHLSDLYEPSQLIYFLTEDHTYQTYGVPARRMKEFFEYYHQGLEQLIIDKKREYIVSREASPFERGISEQSIMAFDYYIPVYTSNAELIALFAMTKVGKALTGDEIDELKGLLHQTSIAIERSLLHRQKLLETKLSQDILNNVNEGIQLVSSEGKLLQFNDELCRIITCVDSAVLKDSAFEDWFKLFEERVEEAADLRAFFQQMLVEKGKRQSFQYMTSPDKRIFEVYTEPLEQNGTEIAKIFVHRDITTQNEVDQMKSDLVSTVSHELRTPLSSVLGFTELMLNRELKPERQRKYLETIHKEAMRLTNLINDFLDLQRMESGQQEYKREKVNINEILTEVITRFEPNAPLHQFVIKDSAVATELLADAERIEQLFTNLISNAVKFSPDGGPVELISYNRGANLVIEVQDQGLGIPEEEIPKLFRKFHRIDNGDRRKIGGTGLGLPICKEIIEAHDGNISVRSVVGEGTTFEIEFPIKDSMIEEVKLVNPYGSGVKPKKVLILEDDKSLAVLLADELKSKGFEVHHFFSPNKALSYLKKQDLDVVVVDLILSDEIDGWMFIKELREDEKTKKLPVFISSALDEVQEKSDKYHITQYLRKPYPPHELSDAIVQVLLHGEQQDSDEDN</sequence>
<dbReference type="SMART" id="SM00388">
    <property type="entry name" value="HisKA"/>
    <property type="match status" value="1"/>
</dbReference>
<dbReference type="SUPFAM" id="SSF52172">
    <property type="entry name" value="CheY-like"/>
    <property type="match status" value="1"/>
</dbReference>
<dbReference type="NCBIfam" id="TIGR00229">
    <property type="entry name" value="sensory_box"/>
    <property type="match status" value="1"/>
</dbReference>
<dbReference type="Gene3D" id="6.10.340.10">
    <property type="match status" value="1"/>
</dbReference>
<evidence type="ECO:0000313" key="19">
    <source>
        <dbReference type="Proteomes" id="UP000678228"/>
    </source>
</evidence>
<dbReference type="GO" id="GO:0000155">
    <property type="term" value="F:phosphorelay sensor kinase activity"/>
    <property type="evidence" value="ECO:0007669"/>
    <property type="project" value="InterPro"/>
</dbReference>
<dbReference type="EC" id="2.7.13.3" evidence="3"/>
<evidence type="ECO:0000256" key="10">
    <source>
        <dbReference type="ARBA" id="ARBA00023012"/>
    </source>
</evidence>
<keyword evidence="19" id="KW-1185">Reference proteome</keyword>
<dbReference type="Gene3D" id="3.40.50.2300">
    <property type="match status" value="1"/>
</dbReference>
<dbReference type="GO" id="GO:0005524">
    <property type="term" value="F:ATP binding"/>
    <property type="evidence" value="ECO:0007669"/>
    <property type="project" value="UniProtKB-KW"/>
</dbReference>
<name>A0A940WR04_9BACI</name>
<dbReference type="Gene3D" id="3.30.450.20">
    <property type="entry name" value="PAS domain"/>
    <property type="match status" value="1"/>
</dbReference>
<feature type="modified residue" description="4-aspartylphosphate" evidence="12">
    <location>
        <position position="872"/>
    </location>
</feature>
<reference evidence="18" key="1">
    <citation type="submission" date="2021-03" db="EMBL/GenBank/DDBJ databases">
        <title>Bacillus suaedae sp. nov., isolated from Suaeda aralocaspica.</title>
        <authorList>
            <person name="Lei R.F.R."/>
        </authorList>
    </citation>
    <scope>NUCLEOTIDE SEQUENCE</scope>
    <source>
        <strain evidence="18">YZJH907-2</strain>
    </source>
</reference>
<proteinExistence type="predicted"/>
<keyword evidence="14" id="KW-0812">Transmembrane</keyword>
<feature type="coiled-coil region" evidence="13">
    <location>
        <begin position="255"/>
        <end position="296"/>
    </location>
</feature>
<keyword evidence="10" id="KW-0902">Two-component regulatory system</keyword>
<dbReference type="CDD" id="cd00082">
    <property type="entry name" value="HisKA"/>
    <property type="match status" value="1"/>
</dbReference>
<feature type="transmembrane region" description="Helical" evidence="14">
    <location>
        <begin position="14"/>
        <end position="35"/>
    </location>
</feature>
<dbReference type="PROSITE" id="PS50885">
    <property type="entry name" value="HAMP"/>
    <property type="match status" value="1"/>
</dbReference>
<dbReference type="FunFam" id="1.10.287.130:FF:000001">
    <property type="entry name" value="Two-component sensor histidine kinase"/>
    <property type="match status" value="1"/>
</dbReference>
<keyword evidence="8" id="KW-0418">Kinase</keyword>
<dbReference type="Gene3D" id="1.10.287.130">
    <property type="match status" value="1"/>
</dbReference>
<comment type="subcellular location">
    <subcellularLocation>
        <location evidence="2">Cell membrane</location>
        <topology evidence="2">Multi-pass membrane protein</topology>
    </subcellularLocation>
</comment>
<dbReference type="PANTHER" id="PTHR43547">
    <property type="entry name" value="TWO-COMPONENT HISTIDINE KINASE"/>
    <property type="match status" value="1"/>
</dbReference>
<dbReference type="EMBL" id="JAGKSQ010000003">
    <property type="protein sequence ID" value="MBP3951109.1"/>
    <property type="molecule type" value="Genomic_DNA"/>
</dbReference>
<dbReference type="InterPro" id="IPR003660">
    <property type="entry name" value="HAMP_dom"/>
</dbReference>
<dbReference type="Pfam" id="PF12860">
    <property type="entry name" value="PAS_7"/>
    <property type="match status" value="1"/>
</dbReference>
<dbReference type="RefSeq" id="WP_210596811.1">
    <property type="nucleotide sequence ID" value="NZ_JAGKSQ010000003.1"/>
</dbReference>
<dbReference type="InterPro" id="IPR003594">
    <property type="entry name" value="HATPase_dom"/>
</dbReference>
<evidence type="ECO:0000256" key="14">
    <source>
        <dbReference type="SAM" id="Phobius"/>
    </source>
</evidence>
<organism evidence="18 19">
    <name type="scientific">Halalkalibacter suaedae</name>
    <dbReference type="NCBI Taxonomy" id="2822140"/>
    <lineage>
        <taxon>Bacteria</taxon>
        <taxon>Bacillati</taxon>
        <taxon>Bacillota</taxon>
        <taxon>Bacilli</taxon>
        <taxon>Bacillales</taxon>
        <taxon>Bacillaceae</taxon>
        <taxon>Halalkalibacter</taxon>
    </lineage>
</organism>
<dbReference type="Gene3D" id="3.30.565.10">
    <property type="entry name" value="Histidine kinase-like ATPase, C-terminal domain"/>
    <property type="match status" value="1"/>
</dbReference>
<evidence type="ECO:0000256" key="1">
    <source>
        <dbReference type="ARBA" id="ARBA00000085"/>
    </source>
</evidence>
<comment type="caution">
    <text evidence="18">The sequence shown here is derived from an EMBL/GenBank/DDBJ whole genome shotgun (WGS) entry which is preliminary data.</text>
</comment>
<dbReference type="Proteomes" id="UP000678228">
    <property type="component" value="Unassembled WGS sequence"/>
</dbReference>
<dbReference type="FunFam" id="3.30.565.10:FF:000006">
    <property type="entry name" value="Sensor histidine kinase WalK"/>
    <property type="match status" value="1"/>
</dbReference>
<evidence type="ECO:0000256" key="3">
    <source>
        <dbReference type="ARBA" id="ARBA00012438"/>
    </source>
</evidence>
<keyword evidence="6" id="KW-0808">Transferase</keyword>
<evidence type="ECO:0000256" key="5">
    <source>
        <dbReference type="ARBA" id="ARBA00022553"/>
    </source>
</evidence>
<dbReference type="InterPro" id="IPR004358">
    <property type="entry name" value="Sig_transdc_His_kin-like_C"/>
</dbReference>
<dbReference type="InterPro" id="IPR011006">
    <property type="entry name" value="CheY-like_superfamily"/>
</dbReference>
<dbReference type="SMART" id="SM00304">
    <property type="entry name" value="HAMP"/>
    <property type="match status" value="1"/>
</dbReference>
<dbReference type="PANTHER" id="PTHR43547:SF2">
    <property type="entry name" value="HYBRID SIGNAL TRANSDUCTION HISTIDINE KINASE C"/>
    <property type="match status" value="1"/>
</dbReference>
<dbReference type="InterPro" id="IPR001789">
    <property type="entry name" value="Sig_transdc_resp-reg_receiver"/>
</dbReference>
<gene>
    <name evidence="18" type="ORF">J7W16_08165</name>
</gene>
<evidence type="ECO:0000259" key="15">
    <source>
        <dbReference type="PROSITE" id="PS50109"/>
    </source>
</evidence>
<dbReference type="Pfam" id="PF00672">
    <property type="entry name" value="HAMP"/>
    <property type="match status" value="1"/>
</dbReference>
<dbReference type="InterPro" id="IPR036097">
    <property type="entry name" value="HisK_dim/P_sf"/>
</dbReference>
<dbReference type="Pfam" id="PF02518">
    <property type="entry name" value="HATPase_c"/>
    <property type="match status" value="1"/>
</dbReference>
<evidence type="ECO:0000313" key="18">
    <source>
        <dbReference type="EMBL" id="MBP3951109.1"/>
    </source>
</evidence>